<feature type="signal peptide" evidence="6">
    <location>
        <begin position="1"/>
        <end position="16"/>
    </location>
</feature>
<organism evidence="7 9">
    <name type="scientific">Branchiostoma belcheri</name>
    <name type="common">Amphioxus</name>
    <dbReference type="NCBI Taxonomy" id="7741"/>
    <lineage>
        <taxon>Eukaryota</taxon>
        <taxon>Metazoa</taxon>
        <taxon>Chordata</taxon>
        <taxon>Cephalochordata</taxon>
        <taxon>Leptocardii</taxon>
        <taxon>Amphioxiformes</taxon>
        <taxon>Branchiostomatidae</taxon>
        <taxon>Branchiostoma</taxon>
    </lineage>
</organism>
<evidence type="ECO:0000313" key="7">
    <source>
        <dbReference type="Proteomes" id="UP000515135"/>
    </source>
</evidence>
<evidence type="ECO:0000256" key="5">
    <source>
        <dbReference type="ARBA" id="ARBA00023180"/>
    </source>
</evidence>
<dbReference type="GeneID" id="109472286"/>
<proteinExistence type="inferred from homology"/>
<gene>
    <name evidence="8 9" type="primary">LOC109472286</name>
</gene>
<feature type="chain" id="PRO_5044647542" evidence="6">
    <location>
        <begin position="17"/>
        <end position="654"/>
    </location>
</feature>
<accession>A0A6P4YE94</accession>
<evidence type="ECO:0000256" key="1">
    <source>
        <dbReference type="ARBA" id="ARBA00004613"/>
    </source>
</evidence>
<evidence type="ECO:0000313" key="8">
    <source>
        <dbReference type="RefSeq" id="XP_019627519.1"/>
    </source>
</evidence>
<dbReference type="PANTHER" id="PTHR10970">
    <property type="entry name" value="CLUSTERIN"/>
    <property type="match status" value="1"/>
</dbReference>
<dbReference type="OrthoDB" id="9993299at2759"/>
<evidence type="ECO:0000256" key="3">
    <source>
        <dbReference type="ARBA" id="ARBA00022525"/>
    </source>
</evidence>
<dbReference type="Pfam" id="PF01093">
    <property type="entry name" value="Clusterin"/>
    <property type="match status" value="1"/>
</dbReference>
<dbReference type="PANTHER" id="PTHR10970:SF4">
    <property type="match status" value="1"/>
</dbReference>
<sequence length="654" mass="74305">MQAAVFLLLLLPAVFCAPNGQVTPKTLSLVSTLGYGDISVSLSEAIRRLEDISRMKGKDERVLFELRNKVSQLERQYQDRQEESRAAGEVLEDVLARCNDSERRRLQERCLPCLGERCVEFYNDNCHQRKAQVVRQITRLFLNDDGQTTILNPGDANKDPFLLAISQLCKELREWFNGSVFHEVDHYFRDRLDGDFFKEIGNDTREFFEDVGEFFKEDVATWFQEDLVDFFERDVADWFANTSADAQVFFSEELPVWAENTRREFVDFFEKDVATVFQNFGKDISSFVEEKVTPTFEQLHDNVREFVEEDVADAFSSASGYVGSAGETADGAADALGNTEKFLRGINRHLQTVAGGLDQVGRVLKNASGHAKKAVEQAKTQVHDFSHKVEDFFDDAGDQIVDSFQTAGREIQDFFEEDFAGFFKDTFSFLGRRRRRALDDSSLPAALISLPSLRGLLAQNDVDQPPTCQAILQDSRSCVRLVHTCNDCRIRTEDVCPEKQEILKQYFSSRNASRKTLLALQTTRRLYEKALNVSRGDQSKVEDKCDCVWAYHVAELPREQRRFNVTQLAIQPGPDRVTIVRAVVRIFDAPERTFIVPVLSENNPETDPAVIAGPIAKQALEWYKAQLPSTKNPEGDKDFAVEMLSDAILHPSRA</sequence>
<reference evidence="8 9" key="1">
    <citation type="submission" date="2025-04" db="UniProtKB">
        <authorList>
            <consortium name="RefSeq"/>
        </authorList>
    </citation>
    <scope>IDENTIFICATION</scope>
    <source>
        <tissue evidence="8 9">Gonad</tissue>
    </source>
</reference>
<comment type="subcellular location">
    <subcellularLocation>
        <location evidence="1">Secreted</location>
    </subcellularLocation>
</comment>
<evidence type="ECO:0000313" key="9">
    <source>
        <dbReference type="RefSeq" id="XP_019627520.1"/>
    </source>
</evidence>
<dbReference type="GO" id="GO:0005576">
    <property type="term" value="C:extracellular region"/>
    <property type="evidence" value="ECO:0007669"/>
    <property type="project" value="UniProtKB-SubCell"/>
</dbReference>
<name>A0A6P4YE94_BRABE</name>
<evidence type="ECO:0000256" key="6">
    <source>
        <dbReference type="SAM" id="SignalP"/>
    </source>
</evidence>
<comment type="similarity">
    <text evidence="2">Belongs to the clusterin family.</text>
</comment>
<evidence type="ECO:0000256" key="4">
    <source>
        <dbReference type="ARBA" id="ARBA00023157"/>
    </source>
</evidence>
<keyword evidence="5" id="KW-0325">Glycoprotein</keyword>
<keyword evidence="4" id="KW-1015">Disulfide bond</keyword>
<evidence type="ECO:0000256" key="2">
    <source>
        <dbReference type="ARBA" id="ARBA00010069"/>
    </source>
</evidence>
<dbReference type="KEGG" id="bbel:109472286"/>
<dbReference type="InterPro" id="IPR000753">
    <property type="entry name" value="Clusterin-like"/>
</dbReference>
<protein>
    <submittedName>
        <fullName evidence="8 9">Uncharacterized protein LOC109472286</fullName>
    </submittedName>
</protein>
<keyword evidence="7" id="KW-1185">Reference proteome</keyword>
<dbReference type="RefSeq" id="XP_019627519.1">
    <property type="nucleotide sequence ID" value="XM_019771960.1"/>
</dbReference>
<keyword evidence="3" id="KW-0964">Secreted</keyword>
<dbReference type="Proteomes" id="UP000515135">
    <property type="component" value="Unplaced"/>
</dbReference>
<dbReference type="RefSeq" id="XP_019627520.1">
    <property type="nucleotide sequence ID" value="XM_019771961.1"/>
</dbReference>
<keyword evidence="6" id="KW-0732">Signal</keyword>
<dbReference type="AlphaFoldDB" id="A0A6P4YE94"/>